<organism evidence="10 11">
    <name type="scientific">Belliella marina</name>
    <dbReference type="NCBI Taxonomy" id="1644146"/>
    <lineage>
        <taxon>Bacteria</taxon>
        <taxon>Pseudomonadati</taxon>
        <taxon>Bacteroidota</taxon>
        <taxon>Cytophagia</taxon>
        <taxon>Cytophagales</taxon>
        <taxon>Cyclobacteriaceae</taxon>
        <taxon>Belliella</taxon>
    </lineage>
</organism>
<feature type="domain" description="Glycosyltransferase RgtA/B/C/D-like" evidence="9">
    <location>
        <begin position="79"/>
        <end position="237"/>
    </location>
</feature>
<evidence type="ECO:0000313" key="10">
    <source>
        <dbReference type="EMBL" id="MFD2034077.1"/>
    </source>
</evidence>
<feature type="transmembrane region" description="Helical" evidence="8">
    <location>
        <begin position="183"/>
        <end position="213"/>
    </location>
</feature>
<evidence type="ECO:0000256" key="4">
    <source>
        <dbReference type="ARBA" id="ARBA00022679"/>
    </source>
</evidence>
<keyword evidence="7 8" id="KW-0472">Membrane</keyword>
<evidence type="ECO:0000256" key="7">
    <source>
        <dbReference type="ARBA" id="ARBA00023136"/>
    </source>
</evidence>
<evidence type="ECO:0000256" key="1">
    <source>
        <dbReference type="ARBA" id="ARBA00004651"/>
    </source>
</evidence>
<feature type="transmembrane region" description="Helical" evidence="8">
    <location>
        <begin position="423"/>
        <end position="443"/>
    </location>
</feature>
<keyword evidence="3 10" id="KW-0328">Glycosyltransferase</keyword>
<dbReference type="Proteomes" id="UP001597361">
    <property type="component" value="Unassembled WGS sequence"/>
</dbReference>
<dbReference type="PANTHER" id="PTHR33908:SF3">
    <property type="entry name" value="UNDECAPRENYL PHOSPHATE-ALPHA-4-AMINO-4-DEOXY-L-ARABINOSE ARABINOSYL TRANSFERASE"/>
    <property type="match status" value="1"/>
</dbReference>
<feature type="transmembrane region" description="Helical" evidence="8">
    <location>
        <begin position="225"/>
        <end position="244"/>
    </location>
</feature>
<dbReference type="RefSeq" id="WP_376883935.1">
    <property type="nucleotide sequence ID" value="NZ_JBHUHR010000015.1"/>
</dbReference>
<evidence type="ECO:0000256" key="2">
    <source>
        <dbReference type="ARBA" id="ARBA00022475"/>
    </source>
</evidence>
<evidence type="ECO:0000313" key="11">
    <source>
        <dbReference type="Proteomes" id="UP001597361"/>
    </source>
</evidence>
<protein>
    <submittedName>
        <fullName evidence="10">ArnT family glycosyltransferase</fullName>
        <ecNumber evidence="10">2.4.-.-</ecNumber>
    </submittedName>
</protein>
<evidence type="ECO:0000259" key="9">
    <source>
        <dbReference type="Pfam" id="PF13231"/>
    </source>
</evidence>
<keyword evidence="5 8" id="KW-0812">Transmembrane</keyword>
<evidence type="ECO:0000256" key="6">
    <source>
        <dbReference type="ARBA" id="ARBA00022989"/>
    </source>
</evidence>
<keyword evidence="6 8" id="KW-1133">Transmembrane helix</keyword>
<gene>
    <name evidence="10" type="ORF">ACFSKL_04700</name>
</gene>
<dbReference type="EMBL" id="JBHUHR010000015">
    <property type="protein sequence ID" value="MFD2034077.1"/>
    <property type="molecule type" value="Genomic_DNA"/>
</dbReference>
<dbReference type="EC" id="2.4.-.-" evidence="10"/>
<name>A0ABW4VKR7_9BACT</name>
<dbReference type="InterPro" id="IPR050297">
    <property type="entry name" value="LipidA_mod_glycosyltrf_83"/>
</dbReference>
<sequence length="541" mass="62538">MHQWIMDWVVVILDMNTTQANRTIVYLGLFGLIITLHFSGIGKLSIYALDEAKNAVAAYEMSERADYILPTFNGEPRYDKPPLHYYFFMLGYKIFGYTPFGARFFSAIAGLFCIGICAGFLKEQFGHRITYIFLFLIAGNIHWMVQFHMAVPDPFLVAFLTTAYLYGFRYYQSNYSQTKYQYYSYISLGLAVLSKGPVALLLYMITFILFMLIQKRFSLKPWFRILPLTLFILIASSWYVIVGWKTGGNWLEEFFLTHNLSRFGSAMEGHGGSFLKTWLFVAVGTFPFIVFLPRAINRIFIKNRKESVDGNNFLSFAALAFLIIILFFSFASTRLPNYTVPAYPWFFMIMAVYLERIKSINQIYWLWGISALFVLLISVGGYFGLAQTPYLSEHRSLALYFLLAVIPLVLSIKFILKRQMLMAYAGISFCYSTMTLVFFLWVMPVLDQKNPVYLTKSIWKNQDRISYYEIANPAFVFYLQRPIPPFNPSEVQAGDLVISRKKQLQKLASEGFSFETLAEENDLFESPITVIVRMNPPFPDN</sequence>
<dbReference type="PANTHER" id="PTHR33908">
    <property type="entry name" value="MANNOSYLTRANSFERASE YKCB-RELATED"/>
    <property type="match status" value="1"/>
</dbReference>
<feature type="transmembrane region" description="Helical" evidence="8">
    <location>
        <begin position="338"/>
        <end position="354"/>
    </location>
</feature>
<accession>A0ABW4VKR7</accession>
<dbReference type="InterPro" id="IPR038731">
    <property type="entry name" value="RgtA/B/C-like"/>
</dbReference>
<feature type="transmembrane region" description="Helical" evidence="8">
    <location>
        <begin position="23"/>
        <end position="41"/>
    </location>
</feature>
<dbReference type="GO" id="GO:0016757">
    <property type="term" value="F:glycosyltransferase activity"/>
    <property type="evidence" value="ECO:0007669"/>
    <property type="project" value="UniProtKB-KW"/>
</dbReference>
<comment type="caution">
    <text evidence="10">The sequence shown here is derived from an EMBL/GenBank/DDBJ whole genome shotgun (WGS) entry which is preliminary data.</text>
</comment>
<keyword evidence="11" id="KW-1185">Reference proteome</keyword>
<proteinExistence type="predicted"/>
<evidence type="ECO:0000256" key="8">
    <source>
        <dbReference type="SAM" id="Phobius"/>
    </source>
</evidence>
<comment type="subcellular location">
    <subcellularLocation>
        <location evidence="1">Cell membrane</location>
        <topology evidence="1">Multi-pass membrane protein</topology>
    </subcellularLocation>
</comment>
<feature type="transmembrane region" description="Helical" evidence="8">
    <location>
        <begin position="363"/>
        <end position="385"/>
    </location>
</feature>
<dbReference type="Pfam" id="PF13231">
    <property type="entry name" value="PMT_2"/>
    <property type="match status" value="1"/>
</dbReference>
<evidence type="ECO:0000256" key="3">
    <source>
        <dbReference type="ARBA" id="ARBA00022676"/>
    </source>
</evidence>
<feature type="transmembrane region" description="Helical" evidence="8">
    <location>
        <begin position="273"/>
        <end position="292"/>
    </location>
</feature>
<keyword evidence="2" id="KW-1003">Cell membrane</keyword>
<reference evidence="11" key="1">
    <citation type="journal article" date="2019" name="Int. J. Syst. Evol. Microbiol.">
        <title>The Global Catalogue of Microorganisms (GCM) 10K type strain sequencing project: providing services to taxonomists for standard genome sequencing and annotation.</title>
        <authorList>
            <consortium name="The Broad Institute Genomics Platform"/>
            <consortium name="The Broad Institute Genome Sequencing Center for Infectious Disease"/>
            <person name="Wu L."/>
            <person name="Ma J."/>
        </authorList>
    </citation>
    <scope>NUCLEOTIDE SEQUENCE [LARGE SCALE GENOMIC DNA]</scope>
    <source>
        <strain evidence="11">CGMCC 1.15180</strain>
    </source>
</reference>
<feature type="transmembrane region" description="Helical" evidence="8">
    <location>
        <begin position="313"/>
        <end position="332"/>
    </location>
</feature>
<feature type="transmembrane region" description="Helical" evidence="8">
    <location>
        <begin position="100"/>
        <end position="121"/>
    </location>
</feature>
<evidence type="ECO:0000256" key="5">
    <source>
        <dbReference type="ARBA" id="ARBA00022692"/>
    </source>
</evidence>
<keyword evidence="4 10" id="KW-0808">Transferase</keyword>
<feature type="transmembrane region" description="Helical" evidence="8">
    <location>
        <begin position="127"/>
        <end position="145"/>
    </location>
</feature>
<feature type="transmembrane region" description="Helical" evidence="8">
    <location>
        <begin position="397"/>
        <end position="416"/>
    </location>
</feature>